<organism evidence="1 2">
    <name type="scientific">Lacticaseibacillus pabuli</name>
    <dbReference type="NCBI Taxonomy" id="3025672"/>
    <lineage>
        <taxon>Bacteria</taxon>
        <taxon>Bacillati</taxon>
        <taxon>Bacillota</taxon>
        <taxon>Bacilli</taxon>
        <taxon>Lactobacillales</taxon>
        <taxon>Lactobacillaceae</taxon>
        <taxon>Lacticaseibacillus</taxon>
    </lineage>
</organism>
<dbReference type="RefSeq" id="WP_274258864.1">
    <property type="nucleotide sequence ID" value="NZ_CP117884.1"/>
</dbReference>
<dbReference type="NCBIfam" id="TIGR01636">
    <property type="entry name" value="phage_rinA"/>
    <property type="match status" value="1"/>
</dbReference>
<evidence type="ECO:0000313" key="2">
    <source>
        <dbReference type="Proteomes" id="UP001220377"/>
    </source>
</evidence>
<keyword evidence="2" id="KW-1185">Reference proteome</keyword>
<protein>
    <recommendedName>
        <fullName evidence="3">RinA family phage transcriptional activator</fullName>
    </recommendedName>
</protein>
<name>A0ABY7WV95_9LACO</name>
<gene>
    <name evidence="1" type="ORF">PQ472_07835</name>
</gene>
<evidence type="ECO:0008006" key="3">
    <source>
        <dbReference type="Google" id="ProtNLM"/>
    </source>
</evidence>
<evidence type="ECO:0000313" key="1">
    <source>
        <dbReference type="EMBL" id="WDF81835.1"/>
    </source>
</evidence>
<accession>A0ABY7WV95</accession>
<dbReference type="EMBL" id="CP117884">
    <property type="protein sequence ID" value="WDF81835.1"/>
    <property type="molecule type" value="Genomic_DNA"/>
</dbReference>
<sequence>MDEIFEKSLSLQHEIDARRYELANPYREPDKNVGGGKGSLSGDATERLLEVYEHDRYLQNLIQRQDACLRAKQRMDPDQLDLWQMRYAQLNYYSWKELAEHIPCSVGTIYRKRYALLSILAQELGWLPK</sequence>
<dbReference type="InterPro" id="IPR006523">
    <property type="entry name" value="RinA"/>
</dbReference>
<reference evidence="1 2" key="1">
    <citation type="submission" date="2023-02" db="EMBL/GenBank/DDBJ databases">
        <title>Genome sequence of Lacticaseibacillus sp. KACC 23028.</title>
        <authorList>
            <person name="Kim S."/>
            <person name="Heo J."/>
            <person name="Kwon S.-W."/>
        </authorList>
    </citation>
    <scope>NUCLEOTIDE SEQUENCE [LARGE SCALE GENOMIC DNA]</scope>
    <source>
        <strain evidence="1 2">KACC 23028</strain>
    </source>
</reference>
<proteinExistence type="predicted"/>
<dbReference type="Proteomes" id="UP001220377">
    <property type="component" value="Chromosome"/>
</dbReference>